<dbReference type="Pfam" id="PF03553">
    <property type="entry name" value="Na_H_antiporter"/>
    <property type="match status" value="1"/>
</dbReference>
<keyword evidence="2" id="KW-1003">Cell membrane</keyword>
<dbReference type="RefSeq" id="WP_236335565.1">
    <property type="nucleotide sequence ID" value="NZ_JAKIJS010000001.1"/>
</dbReference>
<comment type="caution">
    <text evidence="8">The sequence shown here is derived from an EMBL/GenBank/DDBJ whole genome shotgun (WGS) entry which is preliminary data.</text>
</comment>
<evidence type="ECO:0000256" key="5">
    <source>
        <dbReference type="ARBA" id="ARBA00023136"/>
    </source>
</evidence>
<feature type="transmembrane region" description="Helical" evidence="6">
    <location>
        <begin position="112"/>
        <end position="131"/>
    </location>
</feature>
<feature type="transmembrane region" description="Helical" evidence="6">
    <location>
        <begin position="12"/>
        <end position="39"/>
    </location>
</feature>
<organism evidence="8 9">
    <name type="scientific">Pseudalkalibacillus berkeleyi</name>
    <dbReference type="NCBI Taxonomy" id="1069813"/>
    <lineage>
        <taxon>Bacteria</taxon>
        <taxon>Bacillati</taxon>
        <taxon>Bacillota</taxon>
        <taxon>Bacilli</taxon>
        <taxon>Bacillales</taxon>
        <taxon>Fictibacillaceae</taxon>
        <taxon>Pseudalkalibacillus</taxon>
    </lineage>
</organism>
<feature type="transmembrane region" description="Helical" evidence="6">
    <location>
        <begin position="470"/>
        <end position="487"/>
    </location>
</feature>
<feature type="transmembrane region" description="Helical" evidence="6">
    <location>
        <begin position="208"/>
        <end position="228"/>
    </location>
</feature>
<feature type="transmembrane region" description="Helical" evidence="6">
    <location>
        <begin position="384"/>
        <end position="402"/>
    </location>
</feature>
<feature type="domain" description="Na+/H+ antiporter NhaC-like C-terminal" evidence="7">
    <location>
        <begin position="165"/>
        <end position="489"/>
    </location>
</feature>
<reference evidence="8 9" key="1">
    <citation type="submission" date="2022-01" db="EMBL/GenBank/DDBJ databases">
        <title>Alkalihalobacillus sp. EGI L200015, a novel bacterium isolated from a salt lake sediment.</title>
        <authorList>
            <person name="Gao L."/>
            <person name="Fang B.-Z."/>
            <person name="Li W.-J."/>
        </authorList>
    </citation>
    <scope>NUCLEOTIDE SEQUENCE [LARGE SCALE GENOMIC DNA]</scope>
    <source>
        <strain evidence="8 9">KCTC 12718</strain>
    </source>
</reference>
<dbReference type="InterPro" id="IPR018461">
    <property type="entry name" value="Na/H_Antiport_NhaC-like_C"/>
</dbReference>
<keyword evidence="5 6" id="KW-0472">Membrane</keyword>
<gene>
    <name evidence="8" type="ORF">L2716_12510</name>
</gene>
<name>A0ABS9H3A5_9BACL</name>
<keyword evidence="4 6" id="KW-1133">Transmembrane helix</keyword>
<evidence type="ECO:0000259" key="7">
    <source>
        <dbReference type="Pfam" id="PF03553"/>
    </source>
</evidence>
<feature type="transmembrane region" description="Helical" evidence="6">
    <location>
        <begin position="75"/>
        <end position="100"/>
    </location>
</feature>
<feature type="transmembrane region" description="Helical" evidence="6">
    <location>
        <begin position="347"/>
        <end position="364"/>
    </location>
</feature>
<comment type="subcellular location">
    <subcellularLocation>
        <location evidence="1">Cell membrane</location>
        <topology evidence="1">Multi-pass membrane protein</topology>
    </subcellularLocation>
</comment>
<evidence type="ECO:0000313" key="9">
    <source>
        <dbReference type="Proteomes" id="UP001649381"/>
    </source>
</evidence>
<evidence type="ECO:0000256" key="4">
    <source>
        <dbReference type="ARBA" id="ARBA00022989"/>
    </source>
</evidence>
<sequence>MENTIYSLIPPLLALLMVAFTRRVLLSLGTGIIVGALMLQNFDIAASGMKIFEIIRGLFITENDAGSWEVNTWNVFILLFLLLLGMMTSLIAIAGGSRAFGEWAIKKVKTRVGAQMLTIVLGIIIFIDDYFNSLAVGNVSRPLTDRHRISRAKLAYFIDSTAAPVCVISPVSSWGAYIIGLIGSILATHSVTDYGALEAFITMIPMNIYALSALLLVFATALFNINLFSMKTHEERAINEGQVLDPDKKAVPGEQSDLPESDRGKVRDLILPIIALIIGTVAAMLYTGAQATDGEVTLLKMFENTDVAKSLVYGGLFGLAVTIVLFLGKRLPGKHFGLGVWKGIQSMLPAIYILIFAWVIVAIIDEIGTGKYLAGIVDGNINLAFLPVILFLIAGVMAFATGTSWGTFGVMLPIAGEIAAATDINYLLPVLAAVLAGSVFGDHCSPISDTTILSSTGAGSNHIDHVMTQLPYAVLAAVISSVGFLILGFTQSILLSLLTSIALMVVVVLVLRNWKSVKVN</sequence>
<feature type="transmembrane region" description="Helical" evidence="6">
    <location>
        <begin position="307"/>
        <end position="327"/>
    </location>
</feature>
<dbReference type="PANTHER" id="PTHR43478:SF1">
    <property type="entry name" value="NA+_H+ ANTIPORTER NHAC-LIKE C-TERMINAL DOMAIN-CONTAINING PROTEIN"/>
    <property type="match status" value="1"/>
</dbReference>
<dbReference type="EMBL" id="JAKIJS010000001">
    <property type="protein sequence ID" value="MCF6138551.1"/>
    <property type="molecule type" value="Genomic_DNA"/>
</dbReference>
<evidence type="ECO:0000313" key="8">
    <source>
        <dbReference type="EMBL" id="MCF6138551.1"/>
    </source>
</evidence>
<keyword evidence="3 6" id="KW-0812">Transmembrane</keyword>
<evidence type="ECO:0000256" key="2">
    <source>
        <dbReference type="ARBA" id="ARBA00022475"/>
    </source>
</evidence>
<dbReference type="PANTHER" id="PTHR43478">
    <property type="entry name" value="NA+/H+ ANTIPORTER-RELATED"/>
    <property type="match status" value="1"/>
</dbReference>
<evidence type="ECO:0000256" key="3">
    <source>
        <dbReference type="ARBA" id="ARBA00022692"/>
    </source>
</evidence>
<evidence type="ECO:0000256" key="6">
    <source>
        <dbReference type="SAM" id="Phobius"/>
    </source>
</evidence>
<evidence type="ECO:0000256" key="1">
    <source>
        <dbReference type="ARBA" id="ARBA00004651"/>
    </source>
</evidence>
<dbReference type="Proteomes" id="UP001649381">
    <property type="component" value="Unassembled WGS sequence"/>
</dbReference>
<protein>
    <submittedName>
        <fullName evidence="8">Na+/H+ antiporter NhaC family protein</fullName>
    </submittedName>
</protein>
<proteinExistence type="predicted"/>
<feature type="transmembrane region" description="Helical" evidence="6">
    <location>
        <begin position="493"/>
        <end position="511"/>
    </location>
</feature>
<keyword evidence="9" id="KW-1185">Reference proteome</keyword>
<feature type="transmembrane region" description="Helical" evidence="6">
    <location>
        <begin position="269"/>
        <end position="287"/>
    </location>
</feature>
<accession>A0ABS9H3A5</accession>